<dbReference type="KEGG" id="tps:THAPSDRAFT_8054"/>
<protein>
    <submittedName>
        <fullName evidence="1">Uncharacterized protein</fullName>
    </submittedName>
</protein>
<dbReference type="InterPro" id="IPR046341">
    <property type="entry name" value="SET_dom_sf"/>
</dbReference>
<dbReference type="AlphaFoldDB" id="B8C899"/>
<reference evidence="1 2" key="2">
    <citation type="journal article" date="2008" name="Nature">
        <title>The Phaeodactylum genome reveals the evolutionary history of diatom genomes.</title>
        <authorList>
            <person name="Bowler C."/>
            <person name="Allen A.E."/>
            <person name="Badger J.H."/>
            <person name="Grimwood J."/>
            <person name="Jabbari K."/>
            <person name="Kuo A."/>
            <person name="Maheswari U."/>
            <person name="Martens C."/>
            <person name="Maumus F."/>
            <person name="Otillar R.P."/>
            <person name="Rayko E."/>
            <person name="Salamov A."/>
            <person name="Vandepoele K."/>
            <person name="Beszteri B."/>
            <person name="Gruber A."/>
            <person name="Heijde M."/>
            <person name="Katinka M."/>
            <person name="Mock T."/>
            <person name="Valentin K."/>
            <person name="Verret F."/>
            <person name="Berges J.A."/>
            <person name="Brownlee C."/>
            <person name="Cadoret J.P."/>
            <person name="Chiovitti A."/>
            <person name="Choi C.J."/>
            <person name="Coesel S."/>
            <person name="De Martino A."/>
            <person name="Detter J.C."/>
            <person name="Durkin C."/>
            <person name="Falciatore A."/>
            <person name="Fournet J."/>
            <person name="Haruta M."/>
            <person name="Huysman M.J."/>
            <person name="Jenkins B.D."/>
            <person name="Jiroutova K."/>
            <person name="Jorgensen R.E."/>
            <person name="Joubert Y."/>
            <person name="Kaplan A."/>
            <person name="Kroger N."/>
            <person name="Kroth P.G."/>
            <person name="La Roche J."/>
            <person name="Lindquist E."/>
            <person name="Lommer M."/>
            <person name="Martin-Jezequel V."/>
            <person name="Lopez P.J."/>
            <person name="Lucas S."/>
            <person name="Mangogna M."/>
            <person name="McGinnis K."/>
            <person name="Medlin L.K."/>
            <person name="Montsant A."/>
            <person name="Oudot-Le Secq M.P."/>
            <person name="Napoli C."/>
            <person name="Obornik M."/>
            <person name="Parker M.S."/>
            <person name="Petit J.L."/>
            <person name="Porcel B.M."/>
            <person name="Poulsen N."/>
            <person name="Robison M."/>
            <person name="Rychlewski L."/>
            <person name="Rynearson T.A."/>
            <person name="Schmutz J."/>
            <person name="Shapiro H."/>
            <person name="Siaut M."/>
            <person name="Stanley M."/>
            <person name="Sussman M.R."/>
            <person name="Taylor A.R."/>
            <person name="Vardi A."/>
            <person name="von Dassow P."/>
            <person name="Vyverman W."/>
            <person name="Willis A."/>
            <person name="Wyrwicz L.S."/>
            <person name="Rokhsar D.S."/>
            <person name="Weissenbach J."/>
            <person name="Armbrust E.V."/>
            <person name="Green B.R."/>
            <person name="Van de Peer Y."/>
            <person name="Grigoriev I.V."/>
        </authorList>
    </citation>
    <scope>NUCLEOTIDE SEQUENCE [LARGE SCALE GENOMIC DNA]</scope>
    <source>
        <strain evidence="1 2">CCMP1335</strain>
    </source>
</reference>
<evidence type="ECO:0000313" key="2">
    <source>
        <dbReference type="Proteomes" id="UP000001449"/>
    </source>
</evidence>
<dbReference type="Gene3D" id="3.90.1410.10">
    <property type="entry name" value="set domain protein methyltransferase, domain 1"/>
    <property type="match status" value="1"/>
</dbReference>
<dbReference type="OMA" id="VNWKEAT"/>
<dbReference type="CDD" id="cd10527">
    <property type="entry name" value="SET_LSMT"/>
    <property type="match status" value="1"/>
</dbReference>
<gene>
    <name evidence="1" type="ORF">THAPSDRAFT_8054</name>
</gene>
<reference evidence="1 2" key="1">
    <citation type="journal article" date="2004" name="Science">
        <title>The genome of the diatom Thalassiosira pseudonana: ecology, evolution, and metabolism.</title>
        <authorList>
            <person name="Armbrust E.V."/>
            <person name="Berges J.A."/>
            <person name="Bowler C."/>
            <person name="Green B.R."/>
            <person name="Martinez D."/>
            <person name="Putnam N.H."/>
            <person name="Zhou S."/>
            <person name="Allen A.E."/>
            <person name="Apt K.E."/>
            <person name="Bechner M."/>
            <person name="Brzezinski M.A."/>
            <person name="Chaal B.K."/>
            <person name="Chiovitti A."/>
            <person name="Davis A.K."/>
            <person name="Demarest M.S."/>
            <person name="Detter J.C."/>
            <person name="Glavina T."/>
            <person name="Goodstein D."/>
            <person name="Hadi M.Z."/>
            <person name="Hellsten U."/>
            <person name="Hildebrand M."/>
            <person name="Jenkins B.D."/>
            <person name="Jurka J."/>
            <person name="Kapitonov V.V."/>
            <person name="Kroger N."/>
            <person name="Lau W.W."/>
            <person name="Lane T.W."/>
            <person name="Larimer F.W."/>
            <person name="Lippmeier J.C."/>
            <person name="Lucas S."/>
            <person name="Medina M."/>
            <person name="Montsant A."/>
            <person name="Obornik M."/>
            <person name="Parker M.S."/>
            <person name="Palenik B."/>
            <person name="Pazour G.J."/>
            <person name="Richardson P.M."/>
            <person name="Rynearson T.A."/>
            <person name="Saito M.A."/>
            <person name="Schwartz D.C."/>
            <person name="Thamatrakoln K."/>
            <person name="Valentin K."/>
            <person name="Vardi A."/>
            <person name="Wilkerson F.P."/>
            <person name="Rokhsar D.S."/>
        </authorList>
    </citation>
    <scope>NUCLEOTIDE SEQUENCE [LARGE SCALE GENOMIC DNA]</scope>
    <source>
        <strain evidence="1 2">CCMP1335</strain>
    </source>
</reference>
<proteinExistence type="predicted"/>
<dbReference type="PaxDb" id="35128-Thaps8054"/>
<dbReference type="InParanoid" id="B8C899"/>
<evidence type="ECO:0000313" key="1">
    <source>
        <dbReference type="EMBL" id="EED90249.1"/>
    </source>
</evidence>
<dbReference type="GeneID" id="7453043"/>
<sequence length="503" mass="56178">MTSVVPSPPTEQSSSSLHQSIPRLAEQTMELFSFLALASILPLPEATAFAFFASTPSLQSHHLSQRQLPLQPTTTSALFSAVIANVAVINIGEYAERDTSSMEQWASSSGIQRADGFKLRSNDRYNKDVCAFATQDIPSGTPVLFVPEALILSSSKAMSELRTLEMQQAEQMLDPTVDLKMYYLMVKLLSEIEKGSQSAWFPWFNALPRYFENAISMTTFCITCLPKLMKKISEDERFKQRNLSSSAMKAVPYLSSFIKSDEKLVKWVYQIATTRSFETEEGDLRIVPMADMMNHGDYAEVEPWYDDEGNYYGYSTYDVPANSPIRLSYGDSNNPSSLMAKYGFLDENAPATNCKLVPPEINQDMICLGYAEDKMLFYSTGEVAEESGEEKYLVNAHNDGDYDAKQILHQRYYADTSALLLDHIDSFVQELDKLSAKADTIAQHEVNWKEATAVVSVLECNDFECAEAQCVLDDEGNWTCEGGLGYNEDGSERATSKTILSAE</sequence>
<dbReference type="PANTHER" id="PTHR13271">
    <property type="entry name" value="UNCHARACTERIZED PUTATIVE METHYLTRANSFERASE"/>
    <property type="match status" value="1"/>
</dbReference>
<dbReference type="Proteomes" id="UP000001449">
    <property type="component" value="Chromosome 9"/>
</dbReference>
<dbReference type="STRING" id="35128.B8C899"/>
<dbReference type="FunFam" id="3.90.1410.10:FF:000041">
    <property type="entry name" value="Uncharacterized protein"/>
    <property type="match status" value="1"/>
</dbReference>
<keyword evidence="2" id="KW-1185">Reference proteome</keyword>
<accession>B8C899</accession>
<dbReference type="SUPFAM" id="SSF82199">
    <property type="entry name" value="SET domain"/>
    <property type="match status" value="1"/>
</dbReference>
<dbReference type="RefSeq" id="XP_002292274.1">
    <property type="nucleotide sequence ID" value="XM_002292238.1"/>
</dbReference>
<dbReference type="HOGENOM" id="CLU_041991_0_0_1"/>
<dbReference type="PANTHER" id="PTHR13271:SF154">
    <property type="entry name" value="GRIP DOMAIN-CONTAINING PROTEIN"/>
    <property type="match status" value="1"/>
</dbReference>
<organism evidence="1 2">
    <name type="scientific">Thalassiosira pseudonana</name>
    <name type="common">Marine diatom</name>
    <name type="synonym">Cyclotella nana</name>
    <dbReference type="NCBI Taxonomy" id="35128"/>
    <lineage>
        <taxon>Eukaryota</taxon>
        <taxon>Sar</taxon>
        <taxon>Stramenopiles</taxon>
        <taxon>Ochrophyta</taxon>
        <taxon>Bacillariophyta</taxon>
        <taxon>Coscinodiscophyceae</taxon>
        <taxon>Thalassiosirophycidae</taxon>
        <taxon>Thalassiosirales</taxon>
        <taxon>Thalassiosiraceae</taxon>
        <taxon>Thalassiosira</taxon>
    </lineage>
</organism>
<dbReference type="InterPro" id="IPR050600">
    <property type="entry name" value="SETD3_SETD6_MTase"/>
</dbReference>
<dbReference type="EMBL" id="CM000645">
    <property type="protein sequence ID" value="EED90249.1"/>
    <property type="molecule type" value="Genomic_DNA"/>
</dbReference>
<name>B8C899_THAPS</name>
<dbReference type="GO" id="GO:0016279">
    <property type="term" value="F:protein-lysine N-methyltransferase activity"/>
    <property type="evidence" value="ECO:0000318"/>
    <property type="project" value="GO_Central"/>
</dbReference>